<dbReference type="PANTHER" id="PTHR45639:SF28">
    <property type="entry name" value="HEAT SHOCK PROTEIN-LIKE PROTEIN"/>
    <property type="match status" value="1"/>
</dbReference>
<evidence type="ECO:0000256" key="3">
    <source>
        <dbReference type="PROSITE-ProRule" id="PRU00339"/>
    </source>
</evidence>
<keyword evidence="2" id="KW-0067">ATP-binding</keyword>
<dbReference type="InterPro" id="IPR019734">
    <property type="entry name" value="TPR_rpt"/>
</dbReference>
<keyword evidence="1" id="KW-0547">Nucleotide-binding</keyword>
<dbReference type="Gene3D" id="3.90.640.10">
    <property type="entry name" value="Actin, Chain A, domain 4"/>
    <property type="match status" value="1"/>
</dbReference>
<dbReference type="InterPro" id="IPR043129">
    <property type="entry name" value="ATPase_NBD"/>
</dbReference>
<dbReference type="Gene3D" id="1.20.1270.10">
    <property type="match status" value="1"/>
</dbReference>
<proteinExistence type="predicted"/>
<dbReference type="SMART" id="SM00028">
    <property type="entry name" value="TPR"/>
    <property type="match status" value="2"/>
</dbReference>
<dbReference type="Gene3D" id="3.30.420.40">
    <property type="match status" value="2"/>
</dbReference>
<dbReference type="SUPFAM" id="SSF48452">
    <property type="entry name" value="TPR-like"/>
    <property type="match status" value="1"/>
</dbReference>
<feature type="repeat" description="TPR" evidence="3">
    <location>
        <begin position="591"/>
        <end position="624"/>
    </location>
</feature>
<evidence type="ECO:0000313" key="4">
    <source>
        <dbReference type="EMBL" id="CAD9540483.1"/>
    </source>
</evidence>
<evidence type="ECO:0000256" key="2">
    <source>
        <dbReference type="ARBA" id="ARBA00022840"/>
    </source>
</evidence>
<name>A0A7S2NGY9_9EUKA</name>
<protein>
    <submittedName>
        <fullName evidence="4">Uncharacterized protein</fullName>
    </submittedName>
</protein>
<accession>A0A7S2NGY9</accession>
<reference evidence="4" key="1">
    <citation type="submission" date="2021-01" db="EMBL/GenBank/DDBJ databases">
        <authorList>
            <person name="Corre E."/>
            <person name="Pelletier E."/>
            <person name="Niang G."/>
            <person name="Scheremetjew M."/>
            <person name="Finn R."/>
            <person name="Kale V."/>
            <person name="Holt S."/>
            <person name="Cochrane G."/>
            <person name="Meng A."/>
            <person name="Brown T."/>
            <person name="Cohen L."/>
        </authorList>
    </citation>
    <scope>NUCLEOTIDE SEQUENCE</scope>
    <source>
        <strain evidence="4">UTEX LB 985</strain>
    </source>
</reference>
<dbReference type="PROSITE" id="PS50005">
    <property type="entry name" value="TPR"/>
    <property type="match status" value="1"/>
</dbReference>
<dbReference type="Pfam" id="PF00012">
    <property type="entry name" value="HSP70"/>
    <property type="match status" value="1"/>
</dbReference>
<dbReference type="Gene3D" id="1.25.40.10">
    <property type="entry name" value="Tetratricopeptide repeat domain"/>
    <property type="match status" value="1"/>
</dbReference>
<dbReference type="GO" id="GO:0005524">
    <property type="term" value="F:ATP binding"/>
    <property type="evidence" value="ECO:0007669"/>
    <property type="project" value="UniProtKB-KW"/>
</dbReference>
<keyword evidence="3" id="KW-0802">TPR repeat</keyword>
<dbReference type="GO" id="GO:0005634">
    <property type="term" value="C:nucleus"/>
    <property type="evidence" value="ECO:0007669"/>
    <property type="project" value="TreeGrafter"/>
</dbReference>
<dbReference type="GO" id="GO:0140662">
    <property type="term" value="F:ATP-dependent protein folding chaperone"/>
    <property type="evidence" value="ECO:0007669"/>
    <property type="project" value="InterPro"/>
</dbReference>
<dbReference type="SUPFAM" id="SSF100934">
    <property type="entry name" value="Heat shock protein 70kD (HSP70), C-terminal subdomain"/>
    <property type="match status" value="1"/>
</dbReference>
<dbReference type="Gene3D" id="3.30.30.30">
    <property type="match status" value="1"/>
</dbReference>
<dbReference type="AlphaFoldDB" id="A0A7S2NGY9"/>
<dbReference type="EMBL" id="HBGU01075812">
    <property type="protein sequence ID" value="CAD9540483.1"/>
    <property type="molecule type" value="Transcribed_RNA"/>
</dbReference>
<sequence>MDGRHWQWTAAAADDGSVQMCDVESAGGKTLSSVSLLGALLGKMRATSYVSEGAPLSIALPSIVATDGAEARAVSTLADAAAIGGWKLVAAPTAAEALGVALARKWPFAKADEGTRPRLVLILDMGASSTVVAVIKLTPPLGGEVGTAEASHEVVATGSDPFLGAALFDAKLLDHFAAQIAAKYGEGVSMASRRGLRLSVATERLRKLLSTMKEASATAENLIDGIDVPLTATRDEFNELCSEPLARLRTLLDTTLASVANAMDVGADDTAASAALNAVEMVGGGCRMPCVQQVLSEALAASAAAGEAIAAEKPGAKLDDSSIALGAAIIGRRAIEAAAAAGESAVPPPAGLLAADALQALIEQEQAFAAQDAAAAAKGAVRNELESYVLDSRNLSSRKHGEKVDTAKLNPLLDATEEWIYSDEAEAATVDVLQAKLQEVKEQVAAATSAYAAAVEADKLAEEKALEVAAAAAAAERAANGEDEDHDQRKLKFPDRLRMVQKNKEEGTELFKGAVDVTQFRGACARYNKALGHCAKFVDLSPDQKEEVNALKLSLNLNIAMCWLKITDAENHLDQAIRACDEAISIDGDCVKALFRRATAREQKGQYDDAKADLKKCAELAPDDKAVPKLMTRVEAQIARQKAKEKKMYGKMFG</sequence>
<dbReference type="InterPro" id="IPR029048">
    <property type="entry name" value="HSP70_C_sf"/>
</dbReference>
<dbReference type="InterPro" id="IPR011990">
    <property type="entry name" value="TPR-like_helical_dom_sf"/>
</dbReference>
<dbReference type="Pfam" id="PF13181">
    <property type="entry name" value="TPR_8"/>
    <property type="match status" value="1"/>
</dbReference>
<organism evidence="4">
    <name type="scientific">Haptolina brevifila</name>
    <dbReference type="NCBI Taxonomy" id="156173"/>
    <lineage>
        <taxon>Eukaryota</taxon>
        <taxon>Haptista</taxon>
        <taxon>Haptophyta</taxon>
        <taxon>Prymnesiophyceae</taxon>
        <taxon>Prymnesiales</taxon>
        <taxon>Prymnesiaceae</taxon>
        <taxon>Haptolina</taxon>
    </lineage>
</organism>
<dbReference type="InterPro" id="IPR013126">
    <property type="entry name" value="Hsp_70_fam"/>
</dbReference>
<evidence type="ECO:0000256" key="1">
    <source>
        <dbReference type="ARBA" id="ARBA00022741"/>
    </source>
</evidence>
<dbReference type="SUPFAM" id="SSF53067">
    <property type="entry name" value="Actin-like ATPase domain"/>
    <property type="match status" value="1"/>
</dbReference>
<dbReference type="PANTHER" id="PTHR45639">
    <property type="entry name" value="HSC70CB, ISOFORM G-RELATED"/>
    <property type="match status" value="1"/>
</dbReference>
<dbReference type="GO" id="GO:0005829">
    <property type="term" value="C:cytosol"/>
    <property type="evidence" value="ECO:0007669"/>
    <property type="project" value="TreeGrafter"/>
</dbReference>
<gene>
    <name evidence="4" type="ORF">CBRE1094_LOCUS41321</name>
</gene>